<comment type="caution">
    <text evidence="2">The sequence shown here is derived from an EMBL/GenBank/DDBJ whole genome shotgun (WGS) entry which is preliminary data.</text>
</comment>
<dbReference type="EMBL" id="JBHSMT010000028">
    <property type="protein sequence ID" value="MFC5475560.1"/>
    <property type="molecule type" value="Genomic_DNA"/>
</dbReference>
<keyword evidence="3" id="KW-1185">Reference proteome</keyword>
<dbReference type="Proteomes" id="UP001596045">
    <property type="component" value="Unassembled WGS sequence"/>
</dbReference>
<dbReference type="InterPro" id="IPR045361">
    <property type="entry name" value="CIS_tube_prot_N"/>
</dbReference>
<gene>
    <name evidence="2" type="ORF">ACFPM8_16485</name>
</gene>
<name>A0ABW0MBF4_9BURK</name>
<evidence type="ECO:0000313" key="2">
    <source>
        <dbReference type="EMBL" id="MFC5475560.1"/>
    </source>
</evidence>
<protein>
    <submittedName>
        <fullName evidence="2">Peptidoglycan-binding protein LysM</fullName>
    </submittedName>
</protein>
<dbReference type="RefSeq" id="WP_378998968.1">
    <property type="nucleotide sequence ID" value="NZ_JBHSMT010000028.1"/>
</dbReference>
<dbReference type="Pfam" id="PF19266">
    <property type="entry name" value="CIS_tube"/>
    <property type="match status" value="1"/>
</dbReference>
<proteinExistence type="predicted"/>
<accession>A0ABW0MBF4</accession>
<evidence type="ECO:0000313" key="3">
    <source>
        <dbReference type="Proteomes" id="UP001596045"/>
    </source>
</evidence>
<feature type="domain" description="Contractile injection system tube protein N-terminal" evidence="1">
    <location>
        <begin position="10"/>
        <end position="138"/>
    </location>
</feature>
<organism evidence="2 3">
    <name type="scientific">Paraherbaspirillum soli</name>
    <dbReference type="NCBI Taxonomy" id="631222"/>
    <lineage>
        <taxon>Bacteria</taxon>
        <taxon>Pseudomonadati</taxon>
        <taxon>Pseudomonadota</taxon>
        <taxon>Betaproteobacteria</taxon>
        <taxon>Burkholderiales</taxon>
        <taxon>Oxalobacteraceae</taxon>
        <taxon>Paraherbaspirillum</taxon>
    </lineage>
</organism>
<evidence type="ECO:0000259" key="1">
    <source>
        <dbReference type="Pfam" id="PF19266"/>
    </source>
</evidence>
<sequence length="214" mass="24151">MLEMAKIVVQQTGEEIPVMYNPTELSLNKTVMLKGHGSQIQFQRVVDDDLTLSLFFDTYEQQTDVRAKTNKIVALTQPTVGHAERREPPVLVFTWAGPLFVGMITKLDQKFTMFLSSGIPVRAELSVTFKAVLTAEEDQRAQGKFNCRQLWQVKENDRLYLIAQQALGDPNQWRLIAAANQIDDPLNFPGRTDIGRMLVIIDTHGESFNEVANA</sequence>
<reference evidence="3" key="1">
    <citation type="journal article" date="2019" name="Int. J. Syst. Evol. Microbiol.">
        <title>The Global Catalogue of Microorganisms (GCM) 10K type strain sequencing project: providing services to taxonomists for standard genome sequencing and annotation.</title>
        <authorList>
            <consortium name="The Broad Institute Genomics Platform"/>
            <consortium name="The Broad Institute Genome Sequencing Center for Infectious Disease"/>
            <person name="Wu L."/>
            <person name="Ma J."/>
        </authorList>
    </citation>
    <scope>NUCLEOTIDE SEQUENCE [LARGE SCALE GENOMIC DNA]</scope>
    <source>
        <strain evidence="3">JCM 17066</strain>
    </source>
</reference>